<evidence type="ECO:0000256" key="5">
    <source>
        <dbReference type="ARBA" id="ARBA00023235"/>
    </source>
</evidence>
<evidence type="ECO:0000256" key="3">
    <source>
        <dbReference type="ARBA" id="ARBA00012398"/>
    </source>
</evidence>
<keyword evidence="4" id="KW-0846">Cobalamin</keyword>
<reference evidence="8 9" key="1">
    <citation type="submission" date="2019-11" db="EMBL/GenBank/DDBJ databases">
        <title>Bacillus idriensis genome.</title>
        <authorList>
            <person name="Konopka E.N."/>
            <person name="Newman J.D."/>
        </authorList>
    </citation>
    <scope>NUCLEOTIDE SEQUENCE [LARGE SCALE GENOMIC DNA]</scope>
    <source>
        <strain evidence="8 9">DSM 19097</strain>
    </source>
</reference>
<dbReference type="SUPFAM" id="SSF52242">
    <property type="entry name" value="Cobalamin (vitamin B12)-binding domain"/>
    <property type="match status" value="1"/>
</dbReference>
<protein>
    <recommendedName>
        <fullName evidence="3">methylmalonyl-CoA mutase</fullName>
        <ecNumber evidence="3">5.4.99.2</ecNumber>
    </recommendedName>
</protein>
<dbReference type="PANTHER" id="PTHR48101">
    <property type="entry name" value="METHYLMALONYL-COA MUTASE, MITOCHONDRIAL-RELATED"/>
    <property type="match status" value="1"/>
</dbReference>
<evidence type="ECO:0000256" key="1">
    <source>
        <dbReference type="ARBA" id="ARBA00001922"/>
    </source>
</evidence>
<dbReference type="PANTHER" id="PTHR48101:SF1">
    <property type="entry name" value="METHYLMALONYL-COA MUTASE, LARGE SUBUNIT"/>
    <property type="match status" value="1"/>
</dbReference>
<comment type="cofactor">
    <cofactor evidence="1">
        <name>adenosylcob(III)alamin</name>
        <dbReference type="ChEBI" id="CHEBI:18408"/>
    </cofactor>
</comment>
<dbReference type="GO" id="GO:0031419">
    <property type="term" value="F:cobalamin binding"/>
    <property type="evidence" value="ECO:0007669"/>
    <property type="project" value="UniProtKB-KW"/>
</dbReference>
<proteinExistence type="inferred from homology"/>
<name>A0A6I2MEY6_9BACI</name>
<dbReference type="Gene3D" id="3.20.20.240">
    <property type="entry name" value="Methylmalonyl-CoA mutase"/>
    <property type="match status" value="1"/>
</dbReference>
<keyword evidence="5" id="KW-0413">Isomerase</keyword>
<dbReference type="InterPro" id="IPR058549">
    <property type="entry name" value="MeMalonylCoA_mutase_a/b_site"/>
</dbReference>
<keyword evidence="9" id="KW-1185">Reference proteome</keyword>
<evidence type="ECO:0000256" key="6">
    <source>
        <dbReference type="ARBA" id="ARBA00023285"/>
    </source>
</evidence>
<dbReference type="Gene3D" id="3.40.50.280">
    <property type="entry name" value="Cobalamin-binding domain"/>
    <property type="match status" value="1"/>
</dbReference>
<dbReference type="GO" id="GO:0046872">
    <property type="term" value="F:metal ion binding"/>
    <property type="evidence" value="ECO:0007669"/>
    <property type="project" value="InterPro"/>
</dbReference>
<gene>
    <name evidence="8" type="ORF">GJU41_16715</name>
</gene>
<dbReference type="InterPro" id="IPR036724">
    <property type="entry name" value="Cobalamin-bd_sf"/>
</dbReference>
<keyword evidence="6" id="KW-0170">Cobalt</keyword>
<organism evidence="8 9">
    <name type="scientific">Metabacillus idriensis</name>
    <dbReference type="NCBI Taxonomy" id="324768"/>
    <lineage>
        <taxon>Bacteria</taxon>
        <taxon>Bacillati</taxon>
        <taxon>Bacillota</taxon>
        <taxon>Bacilli</taxon>
        <taxon>Bacillales</taxon>
        <taxon>Bacillaceae</taxon>
        <taxon>Metabacillus</taxon>
    </lineage>
</organism>
<evidence type="ECO:0000256" key="2">
    <source>
        <dbReference type="ARBA" id="ARBA00008465"/>
    </source>
</evidence>
<dbReference type="Pfam" id="PF01642">
    <property type="entry name" value="MM_CoA_mutase"/>
    <property type="match status" value="1"/>
</dbReference>
<comment type="similarity">
    <text evidence="2">Belongs to the methylmalonyl-CoA mutase family.</text>
</comment>
<dbReference type="AlphaFoldDB" id="A0A6I2MEY6"/>
<dbReference type="PROSITE" id="PS00544">
    <property type="entry name" value="METMALONYL_COA_MUTASE"/>
    <property type="match status" value="1"/>
</dbReference>
<sequence length="628" mass="70518">MKQRINHEINDFEKASEQMWVEEAEKALKGKSIQSLSKKTYEGITLNPLYTEHNTQSSGENMGTAVQKRNDWSVSQKLQRSKTPEQLNEEIRQTMQRGQDIIHLEDIRYLETYQDICTAFDGIDLEQTEFHISLQGNIGFFPLFITYLKNKDCKGSFAFDPYGEWISGSDLVSSTKKIEWLAEMIEILDQENLPNVRAVLFNGEIFYNAGGSAKEELAYTFSNAIELLNALKERGFWIDQFADRVGFTFSAGSNFFMEIAKFRAAKKIWTTILTAFGASADRYPLVLHAAASTFNKTKHDLHVNMLRATTEAFSAAIGGVTSLTIAPFDEVLGDVSKTGDRIARNTHFILKEESLLSKVADPAGGSWYIEEITAELAELAWKEIQSIETMGGFVQAARQNYIQEKLRTLLALRLEDVSKRKVQLIGTNHYANLQEPELEIRKTEGQIPITEAGGTGRDASLKEWMKDAKTVKASEINAGLIGDKSNDELTHLLSMRLAEQFEGLRADSARYKSKFGNYPKVGVIVLGKLLEYKPRLDFVTGMLSAGGIETVILKADQLEWPDKPIIVCGKDEAYESLDFIKGLQGASVYAAGRLDKDKLEQRGIHECIYHGMDVYAFLKKLQLQLGVS</sequence>
<dbReference type="RefSeq" id="WP_154319135.1">
    <property type="nucleotide sequence ID" value="NZ_CAJGAA010000006.1"/>
</dbReference>
<evidence type="ECO:0000313" key="9">
    <source>
        <dbReference type="Proteomes" id="UP000441585"/>
    </source>
</evidence>
<evidence type="ECO:0000259" key="7">
    <source>
        <dbReference type="Pfam" id="PF01642"/>
    </source>
</evidence>
<evidence type="ECO:0000313" key="8">
    <source>
        <dbReference type="EMBL" id="MRX55606.1"/>
    </source>
</evidence>
<accession>A0A6I2MEY6</accession>
<comment type="caution">
    <text evidence="8">The sequence shown here is derived from an EMBL/GenBank/DDBJ whole genome shotgun (WGS) entry which is preliminary data.</text>
</comment>
<dbReference type="GO" id="GO:0016866">
    <property type="term" value="F:intramolecular transferase activity"/>
    <property type="evidence" value="ECO:0007669"/>
    <property type="project" value="InterPro"/>
</dbReference>
<dbReference type="EMBL" id="WKKF01000005">
    <property type="protein sequence ID" value="MRX55606.1"/>
    <property type="molecule type" value="Genomic_DNA"/>
</dbReference>
<dbReference type="Proteomes" id="UP000441585">
    <property type="component" value="Unassembled WGS sequence"/>
</dbReference>
<evidence type="ECO:0000256" key="4">
    <source>
        <dbReference type="ARBA" id="ARBA00022628"/>
    </source>
</evidence>
<dbReference type="SUPFAM" id="SSF51703">
    <property type="entry name" value="Cobalamin (vitamin B12)-dependent enzymes"/>
    <property type="match status" value="1"/>
</dbReference>
<dbReference type="InterPro" id="IPR016176">
    <property type="entry name" value="Cbl-dep_enz_cat"/>
</dbReference>
<feature type="domain" description="Methylmalonyl-CoA mutase alpha/beta chain catalytic" evidence="7">
    <location>
        <begin position="111"/>
        <end position="444"/>
    </location>
</feature>
<dbReference type="InterPro" id="IPR006099">
    <property type="entry name" value="MeMalonylCoA_mutase_a/b_cat"/>
</dbReference>
<dbReference type="EC" id="5.4.99.2" evidence="3"/>